<dbReference type="Proteomes" id="UP001186974">
    <property type="component" value="Unassembled WGS sequence"/>
</dbReference>
<evidence type="ECO:0000313" key="1">
    <source>
        <dbReference type="EMBL" id="KAK3062874.1"/>
    </source>
</evidence>
<gene>
    <name evidence="1" type="ORF">LTS18_003193</name>
</gene>
<name>A0ACC3D7E4_9PEZI</name>
<proteinExistence type="predicted"/>
<accession>A0ACC3D7E4</accession>
<organism evidence="1 2">
    <name type="scientific">Coniosporium uncinatum</name>
    <dbReference type="NCBI Taxonomy" id="93489"/>
    <lineage>
        <taxon>Eukaryota</taxon>
        <taxon>Fungi</taxon>
        <taxon>Dikarya</taxon>
        <taxon>Ascomycota</taxon>
        <taxon>Pezizomycotina</taxon>
        <taxon>Dothideomycetes</taxon>
        <taxon>Dothideomycetes incertae sedis</taxon>
        <taxon>Coniosporium</taxon>
    </lineage>
</organism>
<comment type="caution">
    <text evidence="1">The sequence shown here is derived from an EMBL/GenBank/DDBJ whole genome shotgun (WGS) entry which is preliminary data.</text>
</comment>
<protein>
    <submittedName>
        <fullName evidence="1">Uncharacterized protein</fullName>
    </submittedName>
</protein>
<sequence>MSGREKESRTASAAAALASAQLPAPQAVDFGQLTVSELERFSPVDGAVDPREYERMFYPRFTAWEIEEMQCVREMLAGIEFAAKVEIDPEGMGLMWGEEASMEWRTHSLYKPKELFPDGSLMYKFAVGAGYLRSEFEWLGFDDDDASPVFLSWPLHSESHALTYGEYKYKASEGFRYMRAICSRVRKESCAVPMGGIPMAFLYRWLYIGLGYPLWDEVRLQNWGFVEPETNNDFAAKW</sequence>
<keyword evidence="2" id="KW-1185">Reference proteome</keyword>
<dbReference type="EMBL" id="JAWDJW010007089">
    <property type="protein sequence ID" value="KAK3062874.1"/>
    <property type="molecule type" value="Genomic_DNA"/>
</dbReference>
<reference evidence="1" key="1">
    <citation type="submission" date="2024-09" db="EMBL/GenBank/DDBJ databases">
        <title>Black Yeasts Isolated from many extreme environments.</title>
        <authorList>
            <person name="Coleine C."/>
            <person name="Stajich J.E."/>
            <person name="Selbmann L."/>
        </authorList>
    </citation>
    <scope>NUCLEOTIDE SEQUENCE</scope>
    <source>
        <strain evidence="1">CCFEE 5737</strain>
    </source>
</reference>
<evidence type="ECO:0000313" key="2">
    <source>
        <dbReference type="Proteomes" id="UP001186974"/>
    </source>
</evidence>